<comment type="caution">
    <text evidence="3">The sequence shown here is derived from an EMBL/GenBank/DDBJ whole genome shotgun (WGS) entry which is preliminary data.</text>
</comment>
<dbReference type="RefSeq" id="WP_246993720.1">
    <property type="nucleotide sequence ID" value="NZ_BAABIE010000001.1"/>
</dbReference>
<feature type="compositionally biased region" description="Low complexity" evidence="1">
    <location>
        <begin position="10"/>
        <end position="29"/>
    </location>
</feature>
<keyword evidence="2" id="KW-0812">Transmembrane</keyword>
<dbReference type="Proteomes" id="UP001500822">
    <property type="component" value="Unassembled WGS sequence"/>
</dbReference>
<feature type="transmembrane region" description="Helical" evidence="2">
    <location>
        <begin position="237"/>
        <end position="255"/>
    </location>
</feature>
<dbReference type="Pfam" id="PF04018">
    <property type="entry name" value="VCA0040-like"/>
    <property type="match status" value="1"/>
</dbReference>
<keyword evidence="4" id="KW-1185">Reference proteome</keyword>
<keyword evidence="2" id="KW-0472">Membrane</keyword>
<dbReference type="InterPro" id="IPR007163">
    <property type="entry name" value="VCA0040-like"/>
</dbReference>
<protein>
    <submittedName>
        <fullName evidence="3">DUF368 domain-containing protein</fullName>
    </submittedName>
</protein>
<dbReference type="PANTHER" id="PTHR37308">
    <property type="entry name" value="INTEGRAL MEMBRANE PROTEIN"/>
    <property type="match status" value="1"/>
</dbReference>
<dbReference type="PANTHER" id="PTHR37308:SF1">
    <property type="entry name" value="POLYPRENYL-PHOSPHATE TRANSPORTER"/>
    <property type="match status" value="1"/>
</dbReference>
<evidence type="ECO:0000313" key="4">
    <source>
        <dbReference type="Proteomes" id="UP001500822"/>
    </source>
</evidence>
<feature type="transmembrane region" description="Helical" evidence="2">
    <location>
        <begin position="165"/>
        <end position="184"/>
    </location>
</feature>
<keyword evidence="2" id="KW-1133">Transmembrane helix</keyword>
<dbReference type="EMBL" id="BAABIE010000001">
    <property type="protein sequence ID" value="GAA4737372.1"/>
    <property type="molecule type" value="Genomic_DNA"/>
</dbReference>
<feature type="region of interest" description="Disordered" evidence="1">
    <location>
        <begin position="1"/>
        <end position="34"/>
    </location>
</feature>
<evidence type="ECO:0000313" key="3">
    <source>
        <dbReference type="EMBL" id="GAA4737372.1"/>
    </source>
</evidence>
<organism evidence="3 4">
    <name type="scientific">Gordonia alkaliphila</name>
    <dbReference type="NCBI Taxonomy" id="1053547"/>
    <lineage>
        <taxon>Bacteria</taxon>
        <taxon>Bacillati</taxon>
        <taxon>Actinomycetota</taxon>
        <taxon>Actinomycetes</taxon>
        <taxon>Mycobacteriales</taxon>
        <taxon>Gordoniaceae</taxon>
        <taxon>Gordonia</taxon>
    </lineage>
</organism>
<feature type="transmembrane region" description="Helical" evidence="2">
    <location>
        <begin position="136"/>
        <end position="153"/>
    </location>
</feature>
<feature type="transmembrane region" description="Helical" evidence="2">
    <location>
        <begin position="104"/>
        <end position="124"/>
    </location>
</feature>
<sequence length="333" mass="34330">MIDATPPPTTSDEPAATAAAASEPSGSEPLGTRQSPGEFIANLIRGALIGIAETIPGVSGGTIALVTGIYSRLIAAAKHLTDVGKALLTRGDWKTAARQVDWRLLIPVAIGMALVVFSIAGLMESFVTDQPVASKALFMGMIAMSVVIPFLEITPGSLSTTSSRWSAVAWFVGAAAAVGVLTSLPRSEITDPALPLVFVVAAVAICALVLPGVSGSFVLLVVGLYAATMNAVDNLDFAYLAVFALGAIFGLVVFVRALEWVLAHHHTIAMVAAAGLMTGSLRALWPWQDDNGGLQAAGDDWPMALGLFAVGAGLVAIVAYFQRKQYSVDAAGA</sequence>
<evidence type="ECO:0000256" key="2">
    <source>
        <dbReference type="SAM" id="Phobius"/>
    </source>
</evidence>
<name>A0ABP8YTQ8_9ACTN</name>
<evidence type="ECO:0000256" key="1">
    <source>
        <dbReference type="SAM" id="MobiDB-lite"/>
    </source>
</evidence>
<proteinExistence type="predicted"/>
<reference evidence="4" key="1">
    <citation type="journal article" date="2019" name="Int. J. Syst. Evol. Microbiol.">
        <title>The Global Catalogue of Microorganisms (GCM) 10K type strain sequencing project: providing services to taxonomists for standard genome sequencing and annotation.</title>
        <authorList>
            <consortium name="The Broad Institute Genomics Platform"/>
            <consortium name="The Broad Institute Genome Sequencing Center for Infectious Disease"/>
            <person name="Wu L."/>
            <person name="Ma J."/>
        </authorList>
    </citation>
    <scope>NUCLEOTIDE SEQUENCE [LARGE SCALE GENOMIC DNA]</scope>
    <source>
        <strain evidence="4">JCM 18077</strain>
    </source>
</reference>
<accession>A0ABP8YTQ8</accession>
<feature type="transmembrane region" description="Helical" evidence="2">
    <location>
        <begin position="301"/>
        <end position="321"/>
    </location>
</feature>
<gene>
    <name evidence="3" type="ORF">GCM10023217_00340</name>
</gene>
<feature type="transmembrane region" description="Helical" evidence="2">
    <location>
        <begin position="196"/>
        <end position="225"/>
    </location>
</feature>